<evidence type="ECO:0000313" key="4">
    <source>
        <dbReference type="Proteomes" id="UP000294862"/>
    </source>
</evidence>
<proteinExistence type="predicted"/>
<keyword evidence="4" id="KW-1185">Reference proteome</keyword>
<dbReference type="SUPFAM" id="SSF56935">
    <property type="entry name" value="Porins"/>
    <property type="match status" value="1"/>
</dbReference>
<comment type="caution">
    <text evidence="3">The sequence shown here is derived from an EMBL/GenBank/DDBJ whole genome shotgun (WGS) entry which is preliminary data.</text>
</comment>
<protein>
    <recommendedName>
        <fullName evidence="5">Porin</fullName>
    </recommendedName>
</protein>
<sequence length="458" mass="49233">MHAQLRRGLRTSALALACALALPAVASAASKREDALEQRVSELEHQVQMLMDQIKAQREAPPVVVQAPPPPPPPEPKKETPAFTTAPGMSVAFHGFVNATAFSQNKSFTYGNGQNAEFPVVGSKGNLSGVDIRNTRFWLDITGARLNDDWTGGGRIEMDFFGGYNGAGAYSLAQPTPRLRQAYLDIARADSGTKVRVGQQWDLMFPIDNIPTSLSHLAFPLGYGTGVIGWRYPGVVMMQDLNHGAEGTKWRLDVGAFEGSWNNQGTAVNHLTAGNADFRPQIEARIRAEGSNWIAYAAAHYADIDLKGVDGNAATPVKSGLKSTGVEIGGSWKPGPWNLKGLVYTGKGLGPIFGAMSQFGDIQETGGFFQVGYNFTKNWSMNAFFASAKPDSGDVLEWAGNGASGLLRNRQTALNLHYASGPYQLGLEFLHDTLKSIAGDTTKETSGNQIAVSAMYTF</sequence>
<feature type="chain" id="PRO_5020745033" description="Porin" evidence="2">
    <location>
        <begin position="29"/>
        <end position="458"/>
    </location>
</feature>
<evidence type="ECO:0000256" key="1">
    <source>
        <dbReference type="SAM" id="Coils"/>
    </source>
</evidence>
<evidence type="ECO:0000256" key="2">
    <source>
        <dbReference type="SAM" id="SignalP"/>
    </source>
</evidence>
<evidence type="ECO:0008006" key="5">
    <source>
        <dbReference type="Google" id="ProtNLM"/>
    </source>
</evidence>
<dbReference type="RefSeq" id="WP_131993254.1">
    <property type="nucleotide sequence ID" value="NZ_SLWQ01000001.1"/>
</dbReference>
<dbReference type="AlphaFoldDB" id="A0A4R2IEW3"/>
<reference evidence="3 4" key="1">
    <citation type="journal article" date="2015" name="Stand. Genomic Sci.">
        <title>Genomic Encyclopedia of Bacterial and Archaeal Type Strains, Phase III: the genomes of soil and plant-associated and newly described type strains.</title>
        <authorList>
            <person name="Whitman W.B."/>
            <person name="Woyke T."/>
            <person name="Klenk H.P."/>
            <person name="Zhou Y."/>
            <person name="Lilburn T.G."/>
            <person name="Beck B.J."/>
            <person name="De Vos P."/>
            <person name="Vandamme P."/>
            <person name="Eisen J.A."/>
            <person name="Garrity G."/>
            <person name="Hugenholtz P."/>
            <person name="Kyrpides N.C."/>
        </authorList>
    </citation>
    <scope>NUCLEOTIDE SEQUENCE [LARGE SCALE GENOMIC DNA]</scope>
    <source>
        <strain evidence="3 4">A3</strain>
    </source>
</reference>
<evidence type="ECO:0000313" key="3">
    <source>
        <dbReference type="EMBL" id="TCO43194.1"/>
    </source>
</evidence>
<feature type="signal peptide" evidence="2">
    <location>
        <begin position="1"/>
        <end position="28"/>
    </location>
</feature>
<dbReference type="OrthoDB" id="190887at2"/>
<organism evidence="3 4">
    <name type="scientific">Dokdonella fugitiva</name>
    <dbReference type="NCBI Taxonomy" id="328517"/>
    <lineage>
        <taxon>Bacteria</taxon>
        <taxon>Pseudomonadati</taxon>
        <taxon>Pseudomonadota</taxon>
        <taxon>Gammaproteobacteria</taxon>
        <taxon>Lysobacterales</taxon>
        <taxon>Rhodanobacteraceae</taxon>
        <taxon>Dokdonella</taxon>
    </lineage>
</organism>
<feature type="coiled-coil region" evidence="1">
    <location>
        <begin position="26"/>
        <end position="60"/>
    </location>
</feature>
<keyword evidence="1" id="KW-0175">Coiled coil</keyword>
<name>A0A4R2IEW3_9GAMM</name>
<dbReference type="Gene3D" id="2.40.160.10">
    <property type="entry name" value="Porin"/>
    <property type="match status" value="1"/>
</dbReference>
<gene>
    <name evidence="3" type="ORF">EV148_101613</name>
</gene>
<keyword evidence="2" id="KW-0732">Signal</keyword>
<accession>A0A4R2IEW3</accession>
<dbReference type="Proteomes" id="UP000294862">
    <property type="component" value="Unassembled WGS sequence"/>
</dbReference>
<dbReference type="InterPro" id="IPR023614">
    <property type="entry name" value="Porin_dom_sf"/>
</dbReference>
<dbReference type="EMBL" id="SLWQ01000001">
    <property type="protein sequence ID" value="TCO43194.1"/>
    <property type="molecule type" value="Genomic_DNA"/>
</dbReference>